<comment type="caution">
    <text evidence="3">The sequence shown here is derived from an EMBL/GenBank/DDBJ whole genome shotgun (WGS) entry which is preliminary data.</text>
</comment>
<organism evidence="3 4">
    <name type="scientific">Photobacterium marinum</name>
    <dbReference type="NCBI Taxonomy" id="1056511"/>
    <lineage>
        <taxon>Bacteria</taxon>
        <taxon>Pseudomonadati</taxon>
        <taxon>Pseudomonadota</taxon>
        <taxon>Gammaproteobacteria</taxon>
        <taxon>Vibrionales</taxon>
        <taxon>Vibrionaceae</taxon>
        <taxon>Photobacterium</taxon>
    </lineage>
</organism>
<accession>L8JH98</accession>
<dbReference type="Proteomes" id="UP000011134">
    <property type="component" value="Unassembled WGS sequence"/>
</dbReference>
<proteinExistence type="predicted"/>
<evidence type="ECO:0000256" key="1">
    <source>
        <dbReference type="PROSITE-ProRule" id="PRU00325"/>
    </source>
</evidence>
<protein>
    <recommendedName>
        <fullName evidence="2">SWIM-type domain-containing protein</fullName>
    </recommendedName>
</protein>
<evidence type="ECO:0000313" key="4">
    <source>
        <dbReference type="Proteomes" id="UP000011134"/>
    </source>
</evidence>
<keyword evidence="1" id="KW-0863">Zinc-finger</keyword>
<dbReference type="InterPro" id="IPR007527">
    <property type="entry name" value="Znf_SWIM"/>
</dbReference>
<sequence length="541" mass="60700">MTLLAWTQQITDEFLLTWTNRGLLRRAKKQAANADITQWQIEENTISGHIDSFQVTLATPELTALQCDCGALEPCSHKIAFILALQSLPASQPAASPVAFELAPWLVENYAELEAIFGKTKSQKALTSWHKGAPIKLSTHPDHALIDCQIGKKTYQVYLPAQVDWSRLVCSCQETRCQHQALAIIGLSVQESRFTLPSEQQQTQLKEPQQEKIKEVEHWLNQILGYGLKNVLPIQLTQGESFVTELGQHDLPKIATLLGKLLRTLDGVTKRHLTATADIALEQIGQLLLYLRAIQAAPSQLPLYQLAGRHKRQYTPVTLQDVMAVSAEYWHSEDDARGYRFYLYERQAARWYCISEGRKAHMDRSWDHRAALKGQRIITADNQTVSLPELALQSVDFKGQVSDNQSLKIDRLLSTPQTISWDNLVNDPSLSVHAQWQRLGNQYSQPFFDPLTDALGWVITDSDMMVAWHSHQAYGSCTVETLCGQTLAITLGAHCQRKAGYKGPKLLFGRWAPSVSAVGFHVLDIFTATDFNTKAKSHAQP</sequence>
<dbReference type="PROSITE" id="PS50966">
    <property type="entry name" value="ZF_SWIM"/>
    <property type="match status" value="2"/>
</dbReference>
<dbReference type="PATRIC" id="fig|1056511.3.peg.1422"/>
<dbReference type="RefSeq" id="WP_007463967.1">
    <property type="nucleotide sequence ID" value="NZ_AMZO01000006.1"/>
</dbReference>
<dbReference type="GO" id="GO:0008270">
    <property type="term" value="F:zinc ion binding"/>
    <property type="evidence" value="ECO:0007669"/>
    <property type="project" value="UniProtKB-KW"/>
</dbReference>
<dbReference type="AlphaFoldDB" id="L8JH98"/>
<evidence type="ECO:0000313" key="3">
    <source>
        <dbReference type="EMBL" id="ELR66894.1"/>
    </source>
</evidence>
<keyword evidence="1" id="KW-0862">Zinc</keyword>
<evidence type="ECO:0000259" key="2">
    <source>
        <dbReference type="PROSITE" id="PS50966"/>
    </source>
</evidence>
<dbReference type="OrthoDB" id="7033700at2"/>
<feature type="domain" description="SWIM-type" evidence="2">
    <location>
        <begin position="53"/>
        <end position="86"/>
    </location>
</feature>
<keyword evidence="4" id="KW-1185">Reference proteome</keyword>
<dbReference type="EMBL" id="AMZO01000006">
    <property type="protein sequence ID" value="ELR66894.1"/>
    <property type="molecule type" value="Genomic_DNA"/>
</dbReference>
<reference evidence="3 4" key="1">
    <citation type="submission" date="2012-12" db="EMBL/GenBank/DDBJ databases">
        <title>Genome Assembly of Photobacterium sp. AK15.</title>
        <authorList>
            <person name="Khatri I."/>
            <person name="Vaidya B."/>
            <person name="Srinivas T.N.R."/>
            <person name="Subramanian S."/>
            <person name="Pinnaka A."/>
        </authorList>
    </citation>
    <scope>NUCLEOTIDE SEQUENCE [LARGE SCALE GENOMIC DNA]</scope>
    <source>
        <strain evidence="3 4">AK15</strain>
    </source>
</reference>
<name>L8JH98_9GAMM</name>
<keyword evidence="1" id="KW-0479">Metal-binding</keyword>
<feature type="domain" description="SWIM-type" evidence="2">
    <location>
        <begin position="155"/>
        <end position="188"/>
    </location>
</feature>
<gene>
    <name evidence="3" type="ORF">C942_04593</name>
</gene>